<comment type="caution">
    <text evidence="2">The sequence shown here is derived from an EMBL/GenBank/DDBJ whole genome shotgun (WGS) entry which is preliminary data.</text>
</comment>
<evidence type="ECO:0000256" key="1">
    <source>
        <dbReference type="SAM" id="MobiDB-lite"/>
    </source>
</evidence>
<evidence type="ECO:0000313" key="2">
    <source>
        <dbReference type="EMBL" id="KAH6654125.1"/>
    </source>
</evidence>
<dbReference type="Proteomes" id="UP000758603">
    <property type="component" value="Unassembled WGS sequence"/>
</dbReference>
<keyword evidence="3" id="KW-1185">Reference proteome</keyword>
<proteinExistence type="predicted"/>
<protein>
    <submittedName>
        <fullName evidence="2">Uncharacterized protein</fullName>
    </submittedName>
</protein>
<reference evidence="2" key="1">
    <citation type="journal article" date="2021" name="Nat. Commun.">
        <title>Genetic determinants of endophytism in the Arabidopsis root mycobiome.</title>
        <authorList>
            <person name="Mesny F."/>
            <person name="Miyauchi S."/>
            <person name="Thiergart T."/>
            <person name="Pickel B."/>
            <person name="Atanasova L."/>
            <person name="Karlsson M."/>
            <person name="Huettel B."/>
            <person name="Barry K.W."/>
            <person name="Haridas S."/>
            <person name="Chen C."/>
            <person name="Bauer D."/>
            <person name="Andreopoulos W."/>
            <person name="Pangilinan J."/>
            <person name="LaButti K."/>
            <person name="Riley R."/>
            <person name="Lipzen A."/>
            <person name="Clum A."/>
            <person name="Drula E."/>
            <person name="Henrissat B."/>
            <person name="Kohler A."/>
            <person name="Grigoriev I.V."/>
            <person name="Martin F.M."/>
            <person name="Hacquard S."/>
        </authorList>
    </citation>
    <scope>NUCLEOTIDE SEQUENCE</scope>
    <source>
        <strain evidence="2">MPI-SDFR-AT-0073</strain>
    </source>
</reference>
<feature type="compositionally biased region" description="Low complexity" evidence="1">
    <location>
        <begin position="12"/>
        <end position="23"/>
    </location>
</feature>
<dbReference type="AlphaFoldDB" id="A0A9P8ZYK6"/>
<accession>A0A9P8ZYK6</accession>
<evidence type="ECO:0000313" key="3">
    <source>
        <dbReference type="Proteomes" id="UP000758603"/>
    </source>
</evidence>
<feature type="region of interest" description="Disordered" evidence="1">
    <location>
        <begin position="1"/>
        <end position="116"/>
    </location>
</feature>
<sequence>MPVIPAGTHPMRATARSASGKSSSESRKPRSTHRNPDSSSTSHKARSRRFSNPSVRPTETIKRDMNNRHRARTLSASAAGRPDSLAWPIPSVPEARPFPKPKVSAKIRPAPDHMRRPTAFDKDLRRMENFHLTQSERGDRVRDDESDVQTEVSALSGASSTINDKLRELGSDCTADEPWRRPRLPTPDVGEDLDIALGSGNFRIKKI</sequence>
<dbReference type="GeneID" id="70131611"/>
<feature type="region of interest" description="Disordered" evidence="1">
    <location>
        <begin position="158"/>
        <end position="192"/>
    </location>
</feature>
<name>A0A9P8ZYK6_9PEZI</name>
<dbReference type="RefSeq" id="XP_045958395.1">
    <property type="nucleotide sequence ID" value="XM_046102719.1"/>
</dbReference>
<dbReference type="EMBL" id="JAGPXC010000004">
    <property type="protein sequence ID" value="KAH6654125.1"/>
    <property type="molecule type" value="Genomic_DNA"/>
</dbReference>
<organism evidence="2 3">
    <name type="scientific">Truncatella angustata</name>
    <dbReference type="NCBI Taxonomy" id="152316"/>
    <lineage>
        <taxon>Eukaryota</taxon>
        <taxon>Fungi</taxon>
        <taxon>Dikarya</taxon>
        <taxon>Ascomycota</taxon>
        <taxon>Pezizomycotina</taxon>
        <taxon>Sordariomycetes</taxon>
        <taxon>Xylariomycetidae</taxon>
        <taxon>Amphisphaeriales</taxon>
        <taxon>Sporocadaceae</taxon>
        <taxon>Truncatella</taxon>
    </lineage>
</organism>
<gene>
    <name evidence="2" type="ORF">BKA67DRAFT_564240</name>
</gene>